<dbReference type="AlphaFoldDB" id="A0A327PZP0"/>
<gene>
    <name evidence="1" type="ORF">LX64_05009</name>
</gene>
<dbReference type="SUPFAM" id="SSF48371">
    <property type="entry name" value="ARM repeat"/>
    <property type="match status" value="1"/>
</dbReference>
<dbReference type="InterPro" id="IPR014825">
    <property type="entry name" value="DNA_alkylation"/>
</dbReference>
<comment type="caution">
    <text evidence="1">The sequence shown here is derived from an EMBL/GenBank/DDBJ whole genome shotgun (WGS) entry which is preliminary data.</text>
</comment>
<dbReference type="EMBL" id="QLLL01000014">
    <property type="protein sequence ID" value="RAI97705.1"/>
    <property type="molecule type" value="Genomic_DNA"/>
</dbReference>
<dbReference type="OrthoDB" id="1117222at2"/>
<dbReference type="PANTHER" id="PTHR41291">
    <property type="entry name" value="DNA ALKYLATION REPAIR PROTEIN"/>
    <property type="match status" value="1"/>
</dbReference>
<reference evidence="1 2" key="1">
    <citation type="submission" date="2018-06" db="EMBL/GenBank/DDBJ databases">
        <title>Genomic Encyclopedia of Archaeal and Bacterial Type Strains, Phase II (KMG-II): from individual species to whole genera.</title>
        <authorList>
            <person name="Goeker M."/>
        </authorList>
    </citation>
    <scope>NUCLEOTIDE SEQUENCE [LARGE SCALE GENOMIC DNA]</scope>
    <source>
        <strain evidence="1 2">DSM 23857</strain>
    </source>
</reference>
<sequence>MQVQDILKELQSLSNAATLKHNKKSGAHDNQYGVKLGDIRKIAANIKTNHALALELWQTNNIDAKLLACLIIKPTALSPKEVTALVESIDFVGEADWFTSYILKDYPNKDQFRESWMKSKNKWAARAGWSLMASKIAQGAEGLDLDKLLDQLEKEMPIAVPEVQWTMNYALAYTGIHHPAYRARALALGEKLGILRDYPVSKGCTSPFAPIWINEMVKRAEQTKKK</sequence>
<dbReference type="RefSeq" id="WP_111600384.1">
    <property type="nucleotide sequence ID" value="NZ_QLLL01000014.1"/>
</dbReference>
<name>A0A327PZP0_9BACT</name>
<accession>A0A327PZP0</accession>
<protein>
    <submittedName>
        <fullName evidence="1">3-methyladenine DNA glycosylase AlkD</fullName>
    </submittedName>
</protein>
<dbReference type="InterPro" id="IPR016024">
    <property type="entry name" value="ARM-type_fold"/>
</dbReference>
<keyword evidence="2" id="KW-1185">Reference proteome</keyword>
<dbReference type="Pfam" id="PF08713">
    <property type="entry name" value="DNA_alkylation"/>
    <property type="match status" value="1"/>
</dbReference>
<evidence type="ECO:0000313" key="2">
    <source>
        <dbReference type="Proteomes" id="UP000249547"/>
    </source>
</evidence>
<dbReference type="Proteomes" id="UP000249547">
    <property type="component" value="Unassembled WGS sequence"/>
</dbReference>
<dbReference type="Gene3D" id="1.25.10.90">
    <property type="match status" value="1"/>
</dbReference>
<dbReference type="CDD" id="cd06561">
    <property type="entry name" value="AlkD_like"/>
    <property type="match status" value="1"/>
</dbReference>
<organism evidence="1 2">
    <name type="scientific">Chitinophaga skermanii</name>
    <dbReference type="NCBI Taxonomy" id="331697"/>
    <lineage>
        <taxon>Bacteria</taxon>
        <taxon>Pseudomonadati</taxon>
        <taxon>Bacteroidota</taxon>
        <taxon>Chitinophagia</taxon>
        <taxon>Chitinophagales</taxon>
        <taxon>Chitinophagaceae</taxon>
        <taxon>Chitinophaga</taxon>
    </lineage>
</organism>
<evidence type="ECO:0000313" key="1">
    <source>
        <dbReference type="EMBL" id="RAI97705.1"/>
    </source>
</evidence>
<dbReference type="PANTHER" id="PTHR41291:SF1">
    <property type="entry name" value="DNA ALKYLATION REPAIR PROTEIN"/>
    <property type="match status" value="1"/>
</dbReference>
<proteinExistence type="predicted"/>